<name>A0A9D5P2P5_XYLRU</name>
<dbReference type="PRINTS" id="PR00720">
    <property type="entry name" value="MAMMALPTPASE"/>
</dbReference>
<keyword evidence="4" id="KW-0963">Cytoplasm</keyword>
<feature type="active site" description="Nucleophile" evidence="7">
    <location>
        <position position="8"/>
    </location>
</feature>
<evidence type="ECO:0000259" key="8">
    <source>
        <dbReference type="SMART" id="SM00226"/>
    </source>
</evidence>
<dbReference type="SUPFAM" id="SSF52788">
    <property type="entry name" value="Phosphotyrosine protein phosphatases I"/>
    <property type="match status" value="1"/>
</dbReference>
<evidence type="ECO:0000313" key="10">
    <source>
        <dbReference type="Proteomes" id="UP000806522"/>
    </source>
</evidence>
<dbReference type="EMBL" id="SUYC01000001">
    <property type="protein sequence ID" value="MBE6269544.1"/>
    <property type="molecule type" value="Genomic_DNA"/>
</dbReference>
<dbReference type="SMART" id="SM00226">
    <property type="entry name" value="LMWPc"/>
    <property type="match status" value="1"/>
</dbReference>
<dbReference type="PRINTS" id="PR00719">
    <property type="entry name" value="LMWPTPASE"/>
</dbReference>
<dbReference type="GO" id="GO:0005737">
    <property type="term" value="C:cytoplasm"/>
    <property type="evidence" value="ECO:0007669"/>
    <property type="project" value="UniProtKB-SubCell"/>
</dbReference>
<dbReference type="AlphaFoldDB" id="A0A9D5P2P5"/>
<evidence type="ECO:0000256" key="4">
    <source>
        <dbReference type="ARBA" id="ARBA00022490"/>
    </source>
</evidence>
<sequence length="152" mass="16957">MKKILFVCHGNICRSPMAEYVMKYLVHEAGKDQQYAIASAATSTEEIGNPVYPPARRKLAEHGIGCQGHAARQMTRADYQRYDLLIGMDSANIRNMTRICGGDPEGKIVKLLDLIAPSSNRYGEDVSDPWYTGDFEATWQDVIEGCQALLEE</sequence>
<keyword evidence="5" id="KW-0378">Hydrolase</keyword>
<keyword evidence="6" id="KW-0904">Protein phosphatase</keyword>
<dbReference type="PANTHER" id="PTHR11717">
    <property type="entry name" value="LOW MOLECULAR WEIGHT PROTEIN TYROSINE PHOSPHATASE"/>
    <property type="match status" value="1"/>
</dbReference>
<protein>
    <recommendedName>
        <fullName evidence="3">protein-tyrosine-phosphatase</fullName>
        <ecNumber evidence="3">3.1.3.48</ecNumber>
    </recommendedName>
</protein>
<evidence type="ECO:0000256" key="1">
    <source>
        <dbReference type="ARBA" id="ARBA00004496"/>
    </source>
</evidence>
<evidence type="ECO:0000256" key="2">
    <source>
        <dbReference type="ARBA" id="ARBA00011063"/>
    </source>
</evidence>
<dbReference type="GO" id="GO:0003993">
    <property type="term" value="F:acid phosphatase activity"/>
    <property type="evidence" value="ECO:0007669"/>
    <property type="project" value="InterPro"/>
</dbReference>
<dbReference type="EC" id="3.1.3.48" evidence="3"/>
<dbReference type="Gene3D" id="3.40.50.2300">
    <property type="match status" value="1"/>
</dbReference>
<evidence type="ECO:0000256" key="5">
    <source>
        <dbReference type="ARBA" id="ARBA00022801"/>
    </source>
</evidence>
<evidence type="ECO:0000256" key="6">
    <source>
        <dbReference type="ARBA" id="ARBA00022912"/>
    </source>
</evidence>
<dbReference type="Proteomes" id="UP000806522">
    <property type="component" value="Unassembled WGS sequence"/>
</dbReference>
<gene>
    <name evidence="9" type="ORF">E7101_01125</name>
</gene>
<dbReference type="InterPro" id="IPR023485">
    <property type="entry name" value="Ptyr_pPase"/>
</dbReference>
<dbReference type="PANTHER" id="PTHR11717:SF7">
    <property type="entry name" value="LOW MOLECULAR WEIGHT PHOSPHOTYROSINE PROTEIN PHOSPHATASE"/>
    <property type="match status" value="1"/>
</dbReference>
<feature type="active site" description="Proton donor" evidence="7">
    <location>
        <position position="128"/>
    </location>
</feature>
<dbReference type="GO" id="GO:0004726">
    <property type="term" value="F:non-membrane spanning protein tyrosine phosphatase activity"/>
    <property type="evidence" value="ECO:0007669"/>
    <property type="project" value="InterPro"/>
</dbReference>
<dbReference type="InterPro" id="IPR050438">
    <property type="entry name" value="LMW_PTPase"/>
</dbReference>
<comment type="similarity">
    <text evidence="2">Belongs to the low molecular weight phosphotyrosine protein phosphatase family.</text>
</comment>
<evidence type="ECO:0000256" key="7">
    <source>
        <dbReference type="PIRSR" id="PIRSR617867-1"/>
    </source>
</evidence>
<dbReference type="InterPro" id="IPR017867">
    <property type="entry name" value="Tyr_phospatase_low_mol_wt"/>
</dbReference>
<dbReference type="InterPro" id="IPR036196">
    <property type="entry name" value="Ptyr_pPase_sf"/>
</dbReference>
<evidence type="ECO:0000313" key="9">
    <source>
        <dbReference type="EMBL" id="MBE6269544.1"/>
    </source>
</evidence>
<organism evidence="9 10">
    <name type="scientific">Xylanibacter ruminicola</name>
    <name type="common">Prevotella ruminicola</name>
    <dbReference type="NCBI Taxonomy" id="839"/>
    <lineage>
        <taxon>Bacteria</taxon>
        <taxon>Pseudomonadati</taxon>
        <taxon>Bacteroidota</taxon>
        <taxon>Bacteroidia</taxon>
        <taxon>Bacteroidales</taxon>
        <taxon>Prevotellaceae</taxon>
        <taxon>Xylanibacter</taxon>
    </lineage>
</organism>
<feature type="active site" evidence="7">
    <location>
        <position position="14"/>
    </location>
</feature>
<dbReference type="CDD" id="cd16343">
    <property type="entry name" value="LMWPTP"/>
    <property type="match status" value="1"/>
</dbReference>
<comment type="caution">
    <text evidence="9">The sequence shown here is derived from an EMBL/GenBank/DDBJ whole genome shotgun (WGS) entry which is preliminary data.</text>
</comment>
<comment type="subcellular location">
    <subcellularLocation>
        <location evidence="1">Cytoplasm</location>
    </subcellularLocation>
</comment>
<evidence type="ECO:0000256" key="3">
    <source>
        <dbReference type="ARBA" id="ARBA00013064"/>
    </source>
</evidence>
<accession>A0A9D5P2P5</accession>
<feature type="domain" description="Phosphotyrosine protein phosphatase I" evidence="8">
    <location>
        <begin position="2"/>
        <end position="152"/>
    </location>
</feature>
<dbReference type="Pfam" id="PF01451">
    <property type="entry name" value="LMWPc"/>
    <property type="match status" value="1"/>
</dbReference>
<dbReference type="InterPro" id="IPR002115">
    <property type="entry name" value="Tyr_Pase_low_mol_wt_mml"/>
</dbReference>
<reference evidence="9" key="1">
    <citation type="submission" date="2019-04" db="EMBL/GenBank/DDBJ databases">
        <title>Evolution of Biomass-Degrading Anaerobic Consortia Revealed by Metagenomics.</title>
        <authorList>
            <person name="Peng X."/>
        </authorList>
    </citation>
    <scope>NUCLEOTIDE SEQUENCE</scope>
    <source>
        <strain evidence="9">SIG140</strain>
    </source>
</reference>
<proteinExistence type="inferred from homology"/>